<dbReference type="AlphaFoldDB" id="G8ZWV0"/>
<feature type="transmembrane region" description="Helical" evidence="8">
    <location>
        <begin position="204"/>
        <end position="224"/>
    </location>
</feature>
<dbReference type="InParanoid" id="G8ZWV0"/>
<dbReference type="PANTHER" id="PTHR43341">
    <property type="entry name" value="AMINO ACID PERMEASE"/>
    <property type="match status" value="1"/>
</dbReference>
<dbReference type="RefSeq" id="XP_003682305.1">
    <property type="nucleotide sequence ID" value="XM_003682257.1"/>
</dbReference>
<feature type="transmembrane region" description="Helical" evidence="8">
    <location>
        <begin position="493"/>
        <end position="512"/>
    </location>
</feature>
<evidence type="ECO:0000256" key="7">
    <source>
        <dbReference type="ARBA" id="ARBA00023136"/>
    </source>
</evidence>
<comment type="subcellular location">
    <subcellularLocation>
        <location evidence="1">Membrane</location>
        <topology evidence="1">Multi-pass membrane protein</topology>
    </subcellularLocation>
</comment>
<dbReference type="Proteomes" id="UP000005627">
    <property type="component" value="Chromosome 6"/>
</dbReference>
<feature type="domain" description="Amino acid permease/ SLC12A" evidence="9">
    <location>
        <begin position="65"/>
        <end position="517"/>
    </location>
</feature>
<evidence type="ECO:0000313" key="10">
    <source>
        <dbReference type="EMBL" id="CCE93094.1"/>
    </source>
</evidence>
<feature type="transmembrane region" description="Helical" evidence="8">
    <location>
        <begin position="95"/>
        <end position="113"/>
    </location>
</feature>
<feature type="transmembrane region" description="Helical" evidence="8">
    <location>
        <begin position="343"/>
        <end position="368"/>
    </location>
</feature>
<dbReference type="Pfam" id="PF00324">
    <property type="entry name" value="AA_permease"/>
    <property type="match status" value="1"/>
</dbReference>
<feature type="transmembrane region" description="Helical" evidence="8">
    <location>
        <begin position="66"/>
        <end position="83"/>
    </location>
</feature>
<evidence type="ECO:0000256" key="5">
    <source>
        <dbReference type="ARBA" id="ARBA00022970"/>
    </source>
</evidence>
<evidence type="ECO:0000256" key="4">
    <source>
        <dbReference type="ARBA" id="ARBA00022692"/>
    </source>
</evidence>
<dbReference type="GeneID" id="11501633"/>
<keyword evidence="6 8" id="KW-1133">Transmembrane helix</keyword>
<keyword evidence="3" id="KW-0813">Transport</keyword>
<feature type="transmembrane region" description="Helical" evidence="8">
    <location>
        <begin position="460"/>
        <end position="481"/>
    </location>
</feature>
<keyword evidence="11" id="KW-1185">Reference proteome</keyword>
<feature type="transmembrane region" description="Helical" evidence="8">
    <location>
        <begin position="177"/>
        <end position="198"/>
    </location>
</feature>
<dbReference type="InterPro" id="IPR050524">
    <property type="entry name" value="APC_YAT"/>
</dbReference>
<dbReference type="InterPro" id="IPR004840">
    <property type="entry name" value="Amino_acid_permease_CS"/>
</dbReference>
<dbReference type="eggNOG" id="KOG1286">
    <property type="taxonomic scope" value="Eukaryota"/>
</dbReference>
<dbReference type="KEGG" id="tdl:TDEL_0F02830"/>
<dbReference type="PROSITE" id="PS00218">
    <property type="entry name" value="AMINO_ACID_PERMEASE_1"/>
    <property type="match status" value="1"/>
</dbReference>
<evidence type="ECO:0000256" key="3">
    <source>
        <dbReference type="ARBA" id="ARBA00022448"/>
    </source>
</evidence>
<reference evidence="10 11" key="1">
    <citation type="journal article" date="2011" name="Proc. Natl. Acad. Sci. U.S.A.">
        <title>Evolutionary erosion of yeast sex chromosomes by mating-type switching accidents.</title>
        <authorList>
            <person name="Gordon J.L."/>
            <person name="Armisen D."/>
            <person name="Proux-Wera E."/>
            <person name="Oheigeartaigh S.S."/>
            <person name="Byrne K.P."/>
            <person name="Wolfe K.H."/>
        </authorList>
    </citation>
    <scope>NUCLEOTIDE SEQUENCE [LARGE SCALE GENOMIC DNA]</scope>
    <source>
        <strain evidence="11">ATCC 10662 / CBS 1146 / NBRC 0425 / NCYC 2629 / NRRL Y-866</strain>
    </source>
</reference>
<dbReference type="PANTHER" id="PTHR43341:SF3">
    <property type="entry name" value="AMINO-ACID PERMEASE PB1C11.02-RELATED"/>
    <property type="match status" value="1"/>
</dbReference>
<evidence type="ECO:0000256" key="1">
    <source>
        <dbReference type="ARBA" id="ARBA00004141"/>
    </source>
</evidence>
<dbReference type="FunFam" id="1.20.1740.10:FF:000001">
    <property type="entry name" value="Amino acid permease"/>
    <property type="match status" value="1"/>
</dbReference>
<protein>
    <recommendedName>
        <fullName evidence="9">Amino acid permease/ SLC12A domain-containing protein</fullName>
    </recommendedName>
</protein>
<proteinExistence type="inferred from homology"/>
<feature type="transmembrane region" description="Helical" evidence="8">
    <location>
        <begin position="292"/>
        <end position="313"/>
    </location>
</feature>
<evidence type="ECO:0000256" key="2">
    <source>
        <dbReference type="ARBA" id="ARBA00006983"/>
    </source>
</evidence>
<evidence type="ECO:0000259" key="9">
    <source>
        <dbReference type="Pfam" id="PF00324"/>
    </source>
</evidence>
<comment type="similarity">
    <text evidence="2">Belongs to the amino acid-polyamine-organocation (APC) superfamily. YAT (TC 2.A.3.10) family.</text>
</comment>
<organism evidence="10 11">
    <name type="scientific">Torulaspora delbrueckii</name>
    <name type="common">Yeast</name>
    <name type="synonym">Candida colliculosa</name>
    <dbReference type="NCBI Taxonomy" id="4950"/>
    <lineage>
        <taxon>Eukaryota</taxon>
        <taxon>Fungi</taxon>
        <taxon>Dikarya</taxon>
        <taxon>Ascomycota</taxon>
        <taxon>Saccharomycotina</taxon>
        <taxon>Saccharomycetes</taxon>
        <taxon>Saccharomycetales</taxon>
        <taxon>Saccharomycetaceae</taxon>
        <taxon>Torulaspora</taxon>
    </lineage>
</organism>
<keyword evidence="5" id="KW-0029">Amino-acid transport</keyword>
<evidence type="ECO:0000256" key="6">
    <source>
        <dbReference type="ARBA" id="ARBA00022989"/>
    </source>
</evidence>
<sequence>MVSSKQSFDSRDTGLLKNVVKDPKSAPVVQNYEVTPLDSISDAVTDLEDHDKIRESLNRSLSPRHINMISVAGVIGTGLYLSTAKSLHVGGPGSLFINYTIMGGVVYLTMLCLGEMSTFMPISGSFCSYAKKFGCESFAFALMCNYWFNDAVSVASDLTALQLVLDYWKSSQHNFPYWAASLLFWVFLLGLNVIHVRVYGEAEYWLALLKVIAIVIFFILAIVVNVGHNPDHEYIGFKYWSYKEAPFVNGFKGFVTIFVSSAFSYGGTESITLTAGEARNPIRNTPRIVKTVFWRILIFYVATMFFISMNIPYDYPNLSTKSVMTSPFTIIFQMAGTKAAGSFMNAVILTSIVSAGNHALFAGSRVLYNMGLEGFVFPKLITKTNRYRAPYVAVILTWAVGGLCFGASFIGAGTLWTWLQNIVGVSNQVAWLSIAVTSIRFRKGLAQQGKTQELQFKNWTYPYGPYFLVIFVTLIILVQGWSAFDPWSTSDFFSYYLELFVFPTCWLIWWIFKRDRFVKPEDMDFITDRYIQSPQEIEENERLDNLEGYPKYRQIVSDYFL</sequence>
<dbReference type="Gene3D" id="1.20.1740.10">
    <property type="entry name" value="Amino acid/polyamine transporter I"/>
    <property type="match status" value="1"/>
</dbReference>
<name>G8ZWV0_TORDE</name>
<keyword evidence="7 8" id="KW-0472">Membrane</keyword>
<accession>G8ZWV0</accession>
<dbReference type="GO" id="GO:0016020">
    <property type="term" value="C:membrane"/>
    <property type="evidence" value="ECO:0007669"/>
    <property type="project" value="UniProtKB-SubCell"/>
</dbReference>
<feature type="transmembrane region" description="Helical" evidence="8">
    <location>
        <begin position="389"/>
        <end position="412"/>
    </location>
</feature>
<keyword evidence="4 8" id="KW-0812">Transmembrane</keyword>
<dbReference type="HOGENOM" id="CLU_007946_12_2_1"/>
<evidence type="ECO:0000313" key="11">
    <source>
        <dbReference type="Proteomes" id="UP000005627"/>
    </source>
</evidence>
<dbReference type="InterPro" id="IPR004841">
    <property type="entry name" value="AA-permease/SLC12A_dom"/>
</dbReference>
<dbReference type="GO" id="GO:0015171">
    <property type="term" value="F:amino acid transmembrane transporter activity"/>
    <property type="evidence" value="ECO:0007669"/>
    <property type="project" value="TreeGrafter"/>
</dbReference>
<feature type="transmembrane region" description="Helical" evidence="8">
    <location>
        <begin position="418"/>
        <end position="439"/>
    </location>
</feature>
<gene>
    <name evidence="10" type="primary">TDEL0F02830</name>
    <name evidence="10" type="ORF">TDEL_0F02830</name>
</gene>
<evidence type="ECO:0000256" key="8">
    <source>
        <dbReference type="SAM" id="Phobius"/>
    </source>
</evidence>
<dbReference type="EMBL" id="HE616747">
    <property type="protein sequence ID" value="CCE93094.1"/>
    <property type="molecule type" value="Genomic_DNA"/>
</dbReference>
<dbReference type="PIRSF" id="PIRSF006060">
    <property type="entry name" value="AA_transporter"/>
    <property type="match status" value="1"/>
</dbReference>
<dbReference type="OrthoDB" id="3900342at2759"/>